<dbReference type="InterPro" id="IPR002539">
    <property type="entry name" value="MaoC-like_dom"/>
</dbReference>
<dbReference type="EMBL" id="WESC01000010">
    <property type="protein sequence ID" value="KAB7739450.1"/>
    <property type="molecule type" value="Genomic_DNA"/>
</dbReference>
<dbReference type="PANTHER" id="PTHR43664">
    <property type="entry name" value="MONOAMINE OXIDASE-RELATED"/>
    <property type="match status" value="1"/>
</dbReference>
<proteinExistence type="predicted"/>
<gene>
    <name evidence="2" type="ORF">F2P47_12065</name>
</gene>
<evidence type="ECO:0000259" key="1">
    <source>
        <dbReference type="Pfam" id="PF01575"/>
    </source>
</evidence>
<dbReference type="Pfam" id="PF01575">
    <property type="entry name" value="MaoC_dehydratas"/>
    <property type="match status" value="1"/>
</dbReference>
<organism evidence="2 3">
    <name type="scientific">Parvibaculum sedimenti</name>
    <dbReference type="NCBI Taxonomy" id="2608632"/>
    <lineage>
        <taxon>Bacteria</taxon>
        <taxon>Pseudomonadati</taxon>
        <taxon>Pseudomonadota</taxon>
        <taxon>Alphaproteobacteria</taxon>
        <taxon>Hyphomicrobiales</taxon>
        <taxon>Parvibaculaceae</taxon>
        <taxon>Parvibaculum</taxon>
    </lineage>
</organism>
<dbReference type="Proteomes" id="UP000468901">
    <property type="component" value="Unassembled WGS sequence"/>
</dbReference>
<dbReference type="InterPro" id="IPR052342">
    <property type="entry name" value="MCH/BMMD"/>
</dbReference>
<reference evidence="2 3" key="1">
    <citation type="submission" date="2019-09" db="EMBL/GenBank/DDBJ databases">
        <title>Parvibaculum sedimenti sp. nov., isolated from sediment.</title>
        <authorList>
            <person name="Wang Y."/>
        </authorList>
    </citation>
    <scope>NUCLEOTIDE SEQUENCE [LARGE SCALE GENOMIC DNA]</scope>
    <source>
        <strain evidence="2 3">HXT-9</strain>
    </source>
</reference>
<dbReference type="AlphaFoldDB" id="A0A6N6VFJ0"/>
<dbReference type="SUPFAM" id="SSF54637">
    <property type="entry name" value="Thioesterase/thiol ester dehydrase-isomerase"/>
    <property type="match status" value="1"/>
</dbReference>
<comment type="caution">
    <text evidence="2">The sequence shown here is derived from an EMBL/GenBank/DDBJ whole genome shotgun (WGS) entry which is preliminary data.</text>
</comment>
<keyword evidence="3" id="KW-1185">Reference proteome</keyword>
<dbReference type="CDD" id="cd03454">
    <property type="entry name" value="YdeM"/>
    <property type="match status" value="1"/>
</dbReference>
<accession>A0A6N6VFJ0</accession>
<dbReference type="InterPro" id="IPR029069">
    <property type="entry name" value="HotDog_dom_sf"/>
</dbReference>
<sequence>MVSEMPKYYWEDFKVGDTLEFGTKHVTREEILEFASEFDPQPFHLDEEAAKKSILGGLCASGWHTSAMLKRMICDAFVLESASVGIPSIEEIRWKKPVYVDDVLSVKRTCIERRTSKRQPGMGLTRFAYEVFNQKREVVMTMVGWVKYGRRHADEAVEA</sequence>
<name>A0A6N6VFJ0_9HYPH</name>
<dbReference type="Gene3D" id="3.10.129.10">
    <property type="entry name" value="Hotdog Thioesterase"/>
    <property type="match status" value="1"/>
</dbReference>
<evidence type="ECO:0000313" key="2">
    <source>
        <dbReference type="EMBL" id="KAB7739450.1"/>
    </source>
</evidence>
<evidence type="ECO:0000313" key="3">
    <source>
        <dbReference type="Proteomes" id="UP000468901"/>
    </source>
</evidence>
<protein>
    <submittedName>
        <fullName evidence="2">Dehydratase</fullName>
    </submittedName>
</protein>
<feature type="domain" description="MaoC-like" evidence="1">
    <location>
        <begin position="15"/>
        <end position="118"/>
    </location>
</feature>
<dbReference type="PANTHER" id="PTHR43664:SF1">
    <property type="entry name" value="BETA-METHYLMALYL-COA DEHYDRATASE"/>
    <property type="match status" value="1"/>
</dbReference>